<dbReference type="PANTHER" id="PTHR43335">
    <property type="entry name" value="ABC TRANSPORTER, ATP-BINDING PROTEIN"/>
    <property type="match status" value="1"/>
</dbReference>
<accession>A0A4R3MK35</accession>
<name>A0A4R3MK35_9FIRM</name>
<dbReference type="InterPro" id="IPR003439">
    <property type="entry name" value="ABC_transporter-like_ATP-bd"/>
</dbReference>
<protein>
    <submittedName>
        <fullName evidence="6">ABC-2 type transport system ATP-binding protein</fullName>
    </submittedName>
</protein>
<evidence type="ECO:0000256" key="2">
    <source>
        <dbReference type="ARBA" id="ARBA00022448"/>
    </source>
</evidence>
<dbReference type="PANTHER" id="PTHR43335:SF4">
    <property type="entry name" value="ABC TRANSPORTER, ATP-BINDING PROTEIN"/>
    <property type="match status" value="1"/>
</dbReference>
<dbReference type="CDD" id="cd03230">
    <property type="entry name" value="ABC_DR_subfamily_A"/>
    <property type="match status" value="1"/>
</dbReference>
<keyword evidence="2" id="KW-0813">Transport</keyword>
<dbReference type="AlphaFoldDB" id="A0A4R3MK35"/>
<dbReference type="GO" id="GO:0005524">
    <property type="term" value="F:ATP binding"/>
    <property type="evidence" value="ECO:0007669"/>
    <property type="project" value="UniProtKB-KW"/>
</dbReference>
<organism evidence="6 7">
    <name type="scientific">Natranaerovirga pectinivora</name>
    <dbReference type="NCBI Taxonomy" id="682400"/>
    <lineage>
        <taxon>Bacteria</taxon>
        <taxon>Bacillati</taxon>
        <taxon>Bacillota</taxon>
        <taxon>Clostridia</taxon>
        <taxon>Lachnospirales</taxon>
        <taxon>Natranaerovirgaceae</taxon>
        <taxon>Natranaerovirga</taxon>
    </lineage>
</organism>
<evidence type="ECO:0000259" key="5">
    <source>
        <dbReference type="PROSITE" id="PS50893"/>
    </source>
</evidence>
<evidence type="ECO:0000256" key="1">
    <source>
        <dbReference type="ARBA" id="ARBA00005417"/>
    </source>
</evidence>
<dbReference type="InterPro" id="IPR027417">
    <property type="entry name" value="P-loop_NTPase"/>
</dbReference>
<dbReference type="GO" id="GO:0016887">
    <property type="term" value="F:ATP hydrolysis activity"/>
    <property type="evidence" value="ECO:0007669"/>
    <property type="project" value="InterPro"/>
</dbReference>
<dbReference type="Gene3D" id="3.40.50.300">
    <property type="entry name" value="P-loop containing nucleotide triphosphate hydrolases"/>
    <property type="match status" value="1"/>
</dbReference>
<evidence type="ECO:0000313" key="7">
    <source>
        <dbReference type="Proteomes" id="UP000294902"/>
    </source>
</evidence>
<dbReference type="Pfam" id="PF13732">
    <property type="entry name" value="DrrA1-3_C"/>
    <property type="match status" value="1"/>
</dbReference>
<evidence type="ECO:0000256" key="4">
    <source>
        <dbReference type="ARBA" id="ARBA00022840"/>
    </source>
</evidence>
<dbReference type="PROSITE" id="PS50893">
    <property type="entry name" value="ABC_TRANSPORTER_2"/>
    <property type="match status" value="1"/>
</dbReference>
<dbReference type="SMART" id="SM00382">
    <property type="entry name" value="AAA"/>
    <property type="match status" value="1"/>
</dbReference>
<dbReference type="Proteomes" id="UP000294902">
    <property type="component" value="Unassembled WGS sequence"/>
</dbReference>
<keyword evidence="3" id="KW-0547">Nucleotide-binding</keyword>
<dbReference type="RefSeq" id="WP_132252282.1">
    <property type="nucleotide sequence ID" value="NZ_SMAL01000005.1"/>
</dbReference>
<sequence>MYVIETNNLTKQFKNFTAVNNLDLKIEEGTIYGFLGPNGAGKTTTINMLTGLFKPTSGNIKICGEEVKFGEVKALKSIGFLPDVPEFYPWMNAYDFLKLSGELLGLTGKGLNEKIEALLELVGLKGNKKKIKGYSRGMKQRLGIAQALINEPKIIFLDEPTSALDPIGRREVLDIIYKLRGKVTVFFSTHILTDVERICDKVLILDKGNKIIESTIQELKNTYEANKINITLSTKDEMNTLYQSIKEKDWFVESELVEHKMTITTSDINKAQIEIPKIIYNENLHLQQFVTQEPTLEELFMQVVNTI</sequence>
<reference evidence="6 7" key="1">
    <citation type="submission" date="2019-03" db="EMBL/GenBank/DDBJ databases">
        <title>Genomic Encyclopedia of Type Strains, Phase IV (KMG-IV): sequencing the most valuable type-strain genomes for metagenomic binning, comparative biology and taxonomic classification.</title>
        <authorList>
            <person name="Goeker M."/>
        </authorList>
    </citation>
    <scope>NUCLEOTIDE SEQUENCE [LARGE SCALE GENOMIC DNA]</scope>
    <source>
        <strain evidence="6 7">DSM 24629</strain>
    </source>
</reference>
<feature type="domain" description="ABC transporter" evidence="5">
    <location>
        <begin position="4"/>
        <end position="232"/>
    </location>
</feature>
<proteinExistence type="inferred from homology"/>
<keyword evidence="4 6" id="KW-0067">ATP-binding</keyword>
<dbReference type="Pfam" id="PF00005">
    <property type="entry name" value="ABC_tran"/>
    <property type="match status" value="1"/>
</dbReference>
<dbReference type="EMBL" id="SMAL01000005">
    <property type="protein sequence ID" value="TCT14645.1"/>
    <property type="molecule type" value="Genomic_DNA"/>
</dbReference>
<dbReference type="InterPro" id="IPR003593">
    <property type="entry name" value="AAA+_ATPase"/>
</dbReference>
<gene>
    <name evidence="6" type="ORF">EDC18_105126</name>
</gene>
<keyword evidence="7" id="KW-1185">Reference proteome</keyword>
<evidence type="ECO:0000256" key="3">
    <source>
        <dbReference type="ARBA" id="ARBA00022741"/>
    </source>
</evidence>
<comment type="similarity">
    <text evidence="1">Belongs to the ABC transporter superfamily.</text>
</comment>
<dbReference type="OrthoDB" id="9804819at2"/>
<comment type="caution">
    <text evidence="6">The sequence shown here is derived from an EMBL/GenBank/DDBJ whole genome shotgun (WGS) entry which is preliminary data.</text>
</comment>
<dbReference type="InterPro" id="IPR025302">
    <property type="entry name" value="DrrA1/2-like_C"/>
</dbReference>
<evidence type="ECO:0000313" key="6">
    <source>
        <dbReference type="EMBL" id="TCT14645.1"/>
    </source>
</evidence>
<dbReference type="SUPFAM" id="SSF52540">
    <property type="entry name" value="P-loop containing nucleoside triphosphate hydrolases"/>
    <property type="match status" value="1"/>
</dbReference>